<dbReference type="Gene3D" id="3.30.160.150">
    <property type="entry name" value="Lipoprotein like domain"/>
    <property type="match status" value="1"/>
</dbReference>
<comment type="caution">
    <text evidence="9">The sequence shown here is derived from an EMBL/GenBank/DDBJ whole genome shotgun (WGS) entry which is preliminary data.</text>
</comment>
<dbReference type="GO" id="GO:1990351">
    <property type="term" value="C:transporter complex"/>
    <property type="evidence" value="ECO:0007669"/>
    <property type="project" value="TreeGrafter"/>
</dbReference>
<dbReference type="GO" id="GO:0015920">
    <property type="term" value="P:lipopolysaccharide transport"/>
    <property type="evidence" value="ECO:0007669"/>
    <property type="project" value="TreeGrafter"/>
</dbReference>
<keyword evidence="4 6" id="KW-0998">Cell outer membrane</keyword>
<proteinExistence type="inferred from homology"/>
<evidence type="ECO:0000256" key="5">
    <source>
        <dbReference type="ARBA" id="ARBA00023288"/>
    </source>
</evidence>
<gene>
    <name evidence="6" type="primary">lptE</name>
    <name evidence="9" type="ORF">DM813_09170</name>
</gene>
<dbReference type="PANTHER" id="PTHR38098">
    <property type="entry name" value="LPS-ASSEMBLY LIPOPROTEIN LPTE"/>
    <property type="match status" value="1"/>
</dbReference>
<keyword evidence="3 6" id="KW-0564">Palmitate</keyword>
<dbReference type="EMBL" id="QJRG01000038">
    <property type="protein sequence ID" value="RWU23978.1"/>
    <property type="molecule type" value="Genomic_DNA"/>
</dbReference>
<dbReference type="PROSITE" id="PS51257">
    <property type="entry name" value="PROKAR_LIPOPROTEIN"/>
    <property type="match status" value="1"/>
</dbReference>
<dbReference type="RefSeq" id="WP_128323081.1">
    <property type="nucleotide sequence ID" value="NZ_QJRG01000038.1"/>
</dbReference>
<evidence type="ECO:0000256" key="7">
    <source>
        <dbReference type="SAM" id="MobiDB-lite"/>
    </source>
</evidence>
<feature type="chain" id="PRO_5019456587" description="LPS-assembly lipoprotein LptE" evidence="8">
    <location>
        <begin position="20"/>
        <end position="202"/>
    </location>
</feature>
<dbReference type="Proteomes" id="UP000288983">
    <property type="component" value="Unassembled WGS sequence"/>
</dbReference>
<dbReference type="GO" id="GO:0043165">
    <property type="term" value="P:Gram-negative-bacterium-type cell outer membrane assembly"/>
    <property type="evidence" value="ECO:0007669"/>
    <property type="project" value="UniProtKB-UniRule"/>
</dbReference>
<evidence type="ECO:0000256" key="8">
    <source>
        <dbReference type="SAM" id="SignalP"/>
    </source>
</evidence>
<comment type="similarity">
    <text evidence="6">Belongs to the LptE lipoprotein family.</text>
</comment>
<comment type="subunit">
    <text evidence="6">Component of the lipopolysaccharide transport and assembly complex. Interacts with LptD.</text>
</comment>
<protein>
    <recommendedName>
        <fullName evidence="6">LPS-assembly lipoprotein LptE</fullName>
    </recommendedName>
</protein>
<evidence type="ECO:0000256" key="6">
    <source>
        <dbReference type="HAMAP-Rule" id="MF_01186"/>
    </source>
</evidence>
<dbReference type="PANTHER" id="PTHR38098:SF1">
    <property type="entry name" value="LPS-ASSEMBLY LIPOPROTEIN LPTE"/>
    <property type="match status" value="1"/>
</dbReference>
<name>A0A443ZUY0_9PSED</name>
<evidence type="ECO:0000313" key="10">
    <source>
        <dbReference type="Proteomes" id="UP000288983"/>
    </source>
</evidence>
<evidence type="ECO:0000256" key="3">
    <source>
        <dbReference type="ARBA" id="ARBA00023139"/>
    </source>
</evidence>
<organism evidence="9 10">
    <name type="scientific">Pseudomonas alkylphenolica</name>
    <dbReference type="NCBI Taxonomy" id="237609"/>
    <lineage>
        <taxon>Bacteria</taxon>
        <taxon>Pseudomonadati</taxon>
        <taxon>Pseudomonadota</taxon>
        <taxon>Gammaproteobacteria</taxon>
        <taxon>Pseudomonadales</taxon>
        <taxon>Pseudomonadaceae</taxon>
        <taxon>Pseudomonas</taxon>
    </lineage>
</organism>
<dbReference type="GO" id="GO:0009279">
    <property type="term" value="C:cell outer membrane"/>
    <property type="evidence" value="ECO:0007669"/>
    <property type="project" value="UniProtKB-SubCell"/>
</dbReference>
<feature type="signal peptide" evidence="8">
    <location>
        <begin position="1"/>
        <end position="19"/>
    </location>
</feature>
<keyword evidence="2 6" id="KW-0472">Membrane</keyword>
<evidence type="ECO:0000256" key="1">
    <source>
        <dbReference type="ARBA" id="ARBA00022729"/>
    </source>
</evidence>
<sequence>MIKRNLLVMGLAVMLSACGFQLRGTGTNEMSIKELDLSARNAYGETVTQMRQALQSSGVNVHAGAPYELVLTSEVETQRAATYAGGSGRSAEYELTTVLNYSINGLNSANLLNDKIEVRQVYVYDGNNITGSTQSALQTRNEMRRNLVQNMMVRLQLLTPAQLEQLQLKADERAKAEAQAQEAARRAQDETPQQSPLQLPIQ</sequence>
<evidence type="ECO:0000256" key="2">
    <source>
        <dbReference type="ARBA" id="ARBA00023136"/>
    </source>
</evidence>
<keyword evidence="5 6" id="KW-0449">Lipoprotein</keyword>
<evidence type="ECO:0000313" key="9">
    <source>
        <dbReference type="EMBL" id="RWU23978.1"/>
    </source>
</evidence>
<feature type="compositionally biased region" description="Polar residues" evidence="7">
    <location>
        <begin position="191"/>
        <end position="202"/>
    </location>
</feature>
<dbReference type="HAMAP" id="MF_01186">
    <property type="entry name" value="LPS_assembly_LptE"/>
    <property type="match status" value="1"/>
</dbReference>
<dbReference type="STRING" id="237609.PSAKL28_06550"/>
<dbReference type="Pfam" id="PF04390">
    <property type="entry name" value="LptE"/>
    <property type="match status" value="1"/>
</dbReference>
<comment type="function">
    <text evidence="6">Together with LptD, is involved in the assembly of lipopolysaccharide (LPS) at the surface of the outer membrane. Required for the proper assembly of LptD. Binds LPS and may serve as the LPS recognition site at the outer membrane.</text>
</comment>
<reference evidence="9 10" key="1">
    <citation type="submission" date="2018-06" db="EMBL/GenBank/DDBJ databases">
        <title>Bacteria isolated from soil of Wuhan.</title>
        <authorList>
            <person name="Wei X."/>
            <person name="Chunhua H."/>
        </authorList>
    </citation>
    <scope>NUCLEOTIDE SEQUENCE [LARGE SCALE GENOMIC DNA]</scope>
    <source>
        <strain evidence="10">xwS2</strain>
    </source>
</reference>
<comment type="subcellular location">
    <subcellularLocation>
        <location evidence="6">Cell outer membrane</location>
        <topology evidence="6">Lipid-anchor</topology>
    </subcellularLocation>
</comment>
<dbReference type="OrthoDB" id="5612114at2"/>
<keyword evidence="1 6" id="KW-0732">Signal</keyword>
<evidence type="ECO:0000256" key="4">
    <source>
        <dbReference type="ARBA" id="ARBA00023237"/>
    </source>
</evidence>
<accession>A0A443ZUY0</accession>
<feature type="region of interest" description="Disordered" evidence="7">
    <location>
        <begin position="172"/>
        <end position="202"/>
    </location>
</feature>
<dbReference type="AlphaFoldDB" id="A0A443ZUY0"/>
<dbReference type="InterPro" id="IPR007485">
    <property type="entry name" value="LPS_assembly_LptE"/>
</dbReference>
<dbReference type="GO" id="GO:0001530">
    <property type="term" value="F:lipopolysaccharide binding"/>
    <property type="evidence" value="ECO:0007669"/>
    <property type="project" value="TreeGrafter"/>
</dbReference>